<dbReference type="EMBL" id="BAABGY010000001">
    <property type="protein sequence ID" value="GAA4318859.1"/>
    <property type="molecule type" value="Genomic_DNA"/>
</dbReference>
<keyword evidence="3" id="KW-1185">Reference proteome</keyword>
<feature type="domain" description="SCP" evidence="1">
    <location>
        <begin position="21"/>
        <end position="160"/>
    </location>
</feature>
<dbReference type="PRINTS" id="PR00838">
    <property type="entry name" value="V5ALLERGEN"/>
</dbReference>
<dbReference type="InterPro" id="IPR018244">
    <property type="entry name" value="Allrgn_V5/Tpx1_CS"/>
</dbReference>
<dbReference type="SMART" id="SM00198">
    <property type="entry name" value="SCP"/>
    <property type="match status" value="1"/>
</dbReference>
<proteinExistence type="predicted"/>
<dbReference type="InterPro" id="IPR002413">
    <property type="entry name" value="V5_allergen-like"/>
</dbReference>
<gene>
    <name evidence="2" type="ORF">GCM10023184_03350</name>
</gene>
<dbReference type="Proteomes" id="UP001501725">
    <property type="component" value="Unassembled WGS sequence"/>
</dbReference>
<dbReference type="Gene3D" id="3.40.33.10">
    <property type="entry name" value="CAP"/>
    <property type="match status" value="1"/>
</dbReference>
<dbReference type="PRINTS" id="PR00837">
    <property type="entry name" value="V5TPXLIKE"/>
</dbReference>
<dbReference type="InterPro" id="IPR014044">
    <property type="entry name" value="CAP_dom"/>
</dbReference>
<dbReference type="InterPro" id="IPR001283">
    <property type="entry name" value="CRISP-related"/>
</dbReference>
<sequence length="164" mass="17540">MLLASVSVAGAQGTGSAISFPEAQAALLMHNAARQEVGVPPLHWSDKLAAVAQSWAVHLACNGCRMRHRPDTGAQAVPYGENLFWGPGAQFDAASASRAWYGEINKFTYGVLTAANWYGAGHYTQMIWRHTTQVGMGAARCPDGSWIIVANYDPAGNYLGQAPY</sequence>
<name>A0ABP8G803_9BACT</name>
<comment type="caution">
    <text evidence="2">The sequence shown here is derived from an EMBL/GenBank/DDBJ whole genome shotgun (WGS) entry which is preliminary data.</text>
</comment>
<evidence type="ECO:0000313" key="2">
    <source>
        <dbReference type="EMBL" id="GAA4318859.1"/>
    </source>
</evidence>
<evidence type="ECO:0000259" key="1">
    <source>
        <dbReference type="SMART" id="SM00198"/>
    </source>
</evidence>
<dbReference type="InterPro" id="IPR035940">
    <property type="entry name" value="CAP_sf"/>
</dbReference>
<protein>
    <submittedName>
        <fullName evidence="2">CAP domain-containing protein</fullName>
    </submittedName>
</protein>
<dbReference type="PANTHER" id="PTHR10334">
    <property type="entry name" value="CYSTEINE-RICH SECRETORY PROTEIN-RELATED"/>
    <property type="match status" value="1"/>
</dbReference>
<organism evidence="2 3">
    <name type="scientific">Flaviaesturariibacter amylovorans</name>
    <dbReference type="NCBI Taxonomy" id="1084520"/>
    <lineage>
        <taxon>Bacteria</taxon>
        <taxon>Pseudomonadati</taxon>
        <taxon>Bacteroidota</taxon>
        <taxon>Chitinophagia</taxon>
        <taxon>Chitinophagales</taxon>
        <taxon>Chitinophagaceae</taxon>
        <taxon>Flaviaestuariibacter</taxon>
    </lineage>
</organism>
<dbReference type="Pfam" id="PF00188">
    <property type="entry name" value="CAP"/>
    <property type="match status" value="1"/>
</dbReference>
<dbReference type="SUPFAM" id="SSF55797">
    <property type="entry name" value="PR-1-like"/>
    <property type="match status" value="1"/>
</dbReference>
<accession>A0ABP8G803</accession>
<dbReference type="PROSITE" id="PS01009">
    <property type="entry name" value="CRISP_1"/>
    <property type="match status" value="1"/>
</dbReference>
<evidence type="ECO:0000313" key="3">
    <source>
        <dbReference type="Proteomes" id="UP001501725"/>
    </source>
</evidence>
<reference evidence="3" key="1">
    <citation type="journal article" date="2019" name="Int. J. Syst. Evol. Microbiol.">
        <title>The Global Catalogue of Microorganisms (GCM) 10K type strain sequencing project: providing services to taxonomists for standard genome sequencing and annotation.</title>
        <authorList>
            <consortium name="The Broad Institute Genomics Platform"/>
            <consortium name="The Broad Institute Genome Sequencing Center for Infectious Disease"/>
            <person name="Wu L."/>
            <person name="Ma J."/>
        </authorList>
    </citation>
    <scope>NUCLEOTIDE SEQUENCE [LARGE SCALE GENOMIC DNA]</scope>
    <source>
        <strain evidence="3">JCM 17919</strain>
    </source>
</reference>